<comment type="caution">
    <text evidence="2">The sequence shown here is derived from an EMBL/GenBank/DDBJ whole genome shotgun (WGS) entry which is preliminary data.</text>
</comment>
<accession>A0A4S8J648</accession>
<feature type="compositionally biased region" description="Basic and acidic residues" evidence="1">
    <location>
        <begin position="37"/>
        <end position="51"/>
    </location>
</feature>
<dbReference type="Proteomes" id="UP000317650">
    <property type="component" value="Chromosome 11"/>
</dbReference>
<feature type="compositionally biased region" description="Basic and acidic residues" evidence="1">
    <location>
        <begin position="105"/>
        <end position="114"/>
    </location>
</feature>
<proteinExistence type="predicted"/>
<keyword evidence="3" id="KW-1185">Reference proteome</keyword>
<gene>
    <name evidence="2" type="ORF">C4D60_Mb11t22720</name>
</gene>
<name>A0A4S8J648_MUSBA</name>
<feature type="region of interest" description="Disordered" evidence="1">
    <location>
        <begin position="1"/>
        <end position="126"/>
    </location>
</feature>
<dbReference type="AlphaFoldDB" id="A0A4S8J648"/>
<sequence>MGSRERQHTPAGRTGGGDEITGSASTSSIRVALRAADGGDRPSLKPEELRTKYLVPPVGRAEDEEDASDFEPGEETDDNDEDDHQGHGGGGSIKDGTSSKRKRSTKDDSDGDSKSDDDDDERPPKR</sequence>
<evidence type="ECO:0000313" key="3">
    <source>
        <dbReference type="Proteomes" id="UP000317650"/>
    </source>
</evidence>
<feature type="compositionally biased region" description="Acidic residues" evidence="1">
    <location>
        <begin position="62"/>
        <end position="83"/>
    </location>
</feature>
<organism evidence="2 3">
    <name type="scientific">Musa balbisiana</name>
    <name type="common">Banana</name>
    <dbReference type="NCBI Taxonomy" id="52838"/>
    <lineage>
        <taxon>Eukaryota</taxon>
        <taxon>Viridiplantae</taxon>
        <taxon>Streptophyta</taxon>
        <taxon>Embryophyta</taxon>
        <taxon>Tracheophyta</taxon>
        <taxon>Spermatophyta</taxon>
        <taxon>Magnoliopsida</taxon>
        <taxon>Liliopsida</taxon>
        <taxon>Zingiberales</taxon>
        <taxon>Musaceae</taxon>
        <taxon>Musa</taxon>
    </lineage>
</organism>
<evidence type="ECO:0000256" key="1">
    <source>
        <dbReference type="SAM" id="MobiDB-lite"/>
    </source>
</evidence>
<protein>
    <submittedName>
        <fullName evidence="2">Uncharacterized protein</fullName>
    </submittedName>
</protein>
<evidence type="ECO:0000313" key="2">
    <source>
        <dbReference type="EMBL" id="THU56961.1"/>
    </source>
</evidence>
<dbReference type="PANTHER" id="PTHR37195:SF2">
    <property type="entry name" value="NUCLEOLIN-LIKE"/>
    <property type="match status" value="1"/>
</dbReference>
<feature type="compositionally biased region" description="Acidic residues" evidence="1">
    <location>
        <begin position="115"/>
        <end position="126"/>
    </location>
</feature>
<dbReference type="PANTHER" id="PTHR37195">
    <property type="entry name" value="OS01G0332900 PROTEIN"/>
    <property type="match status" value="1"/>
</dbReference>
<reference evidence="2 3" key="1">
    <citation type="journal article" date="2019" name="Nat. Plants">
        <title>Genome sequencing of Musa balbisiana reveals subgenome evolution and function divergence in polyploid bananas.</title>
        <authorList>
            <person name="Yao X."/>
        </authorList>
    </citation>
    <scope>NUCLEOTIDE SEQUENCE [LARGE SCALE GENOMIC DNA]</scope>
    <source>
        <strain evidence="3">cv. DH-PKW</strain>
        <tissue evidence="2">Leaves</tissue>
    </source>
</reference>
<dbReference type="EMBL" id="PYDT01000007">
    <property type="protein sequence ID" value="THU56961.1"/>
    <property type="molecule type" value="Genomic_DNA"/>
</dbReference>